<protein>
    <recommendedName>
        <fullName evidence="3">Aspartate/ornithine carbamoyltransferase carbamoyl-P binding domain-containing protein</fullName>
    </recommendedName>
</protein>
<dbReference type="InterPro" id="IPR023642">
    <property type="entry name" value="DNA_primase_lsu_PriL"/>
</dbReference>
<dbReference type="EMBL" id="BART01021979">
    <property type="protein sequence ID" value="GAH05057.1"/>
    <property type="molecule type" value="Genomic_DNA"/>
</dbReference>
<comment type="caution">
    <text evidence="2">The sequence shown here is derived from an EMBL/GenBank/DDBJ whole genome shotgun (WGS) entry which is preliminary data.</text>
</comment>
<dbReference type="SUPFAM" id="SSF53671">
    <property type="entry name" value="Aspartate/ornithine carbamoyltransferase"/>
    <property type="match status" value="1"/>
</dbReference>
<feature type="non-terminal residue" evidence="2">
    <location>
        <position position="1"/>
    </location>
</feature>
<dbReference type="InterPro" id="IPR036901">
    <property type="entry name" value="Asp/Orn_carbamoylTrfase_sf"/>
</dbReference>
<evidence type="ECO:0008006" key="3">
    <source>
        <dbReference type="Google" id="ProtNLM"/>
    </source>
</evidence>
<reference evidence="2" key="1">
    <citation type="journal article" date="2014" name="Front. Microbiol.">
        <title>High frequency of phylogenetically diverse reductive dehalogenase-homologous genes in deep subseafloor sedimentary metagenomes.</title>
        <authorList>
            <person name="Kawai M."/>
            <person name="Futagami T."/>
            <person name="Toyoda A."/>
            <person name="Takaki Y."/>
            <person name="Nishi S."/>
            <person name="Hori S."/>
            <person name="Arai W."/>
            <person name="Tsubouchi T."/>
            <person name="Morono Y."/>
            <person name="Uchiyama I."/>
            <person name="Ito T."/>
            <person name="Fujiyama A."/>
            <person name="Inagaki F."/>
            <person name="Takami H."/>
        </authorList>
    </citation>
    <scope>NUCLEOTIDE SEQUENCE</scope>
    <source>
        <strain evidence="2">Expedition CK06-06</strain>
    </source>
</reference>
<organism evidence="2">
    <name type="scientific">marine sediment metagenome</name>
    <dbReference type="NCBI Taxonomy" id="412755"/>
    <lineage>
        <taxon>unclassified sequences</taxon>
        <taxon>metagenomes</taxon>
        <taxon>ecological metagenomes</taxon>
    </lineage>
</organism>
<dbReference type="CDD" id="cd06560">
    <property type="entry name" value="PriL"/>
    <property type="match status" value="1"/>
</dbReference>
<sequence>AEHPTQALLDLFTIKEECGTIDGLNIGLCGDLKYGRTVHSLAYLFSNYNINLYLISPASLKMRFRITDWLYDKKYWDKNKVDIDKKIESIFEDAINNLEIIRDFNPKDEELNIYIYWMLKIILFLLNNPNITNRIANLYSKNALKQLELLRDEKMEDLYWICSDLGLDVQYYEDPIKINAVEKTNLSVHFIDFIKMGINLRDDYRKLVNNSLSHGYVFFSKNRLIRLLQEYVRNEILKFAKTNKSEEDPKERTDLEEILTEITPFKITFEKIKNLIKSKKIEFSSDYTET</sequence>
<evidence type="ECO:0000256" key="1">
    <source>
        <dbReference type="ARBA" id="ARBA00022679"/>
    </source>
</evidence>
<name>X1CBZ7_9ZZZZ</name>
<dbReference type="GO" id="GO:0016743">
    <property type="term" value="F:carboxyl- or carbamoyltransferase activity"/>
    <property type="evidence" value="ECO:0007669"/>
    <property type="project" value="InterPro"/>
</dbReference>
<proteinExistence type="predicted"/>
<dbReference type="AlphaFoldDB" id="X1CBZ7"/>
<dbReference type="GO" id="GO:0016597">
    <property type="term" value="F:amino acid binding"/>
    <property type="evidence" value="ECO:0007669"/>
    <property type="project" value="InterPro"/>
</dbReference>
<dbReference type="SUPFAM" id="SSF140914">
    <property type="entry name" value="PriB N-terminal domain-like"/>
    <property type="match status" value="1"/>
</dbReference>
<evidence type="ECO:0000313" key="2">
    <source>
        <dbReference type="EMBL" id="GAH05057.1"/>
    </source>
</evidence>
<dbReference type="Gene3D" id="3.40.50.1370">
    <property type="entry name" value="Aspartate/ornithine carbamoyltransferase"/>
    <property type="match status" value="1"/>
</dbReference>
<accession>X1CBZ7</accession>
<dbReference type="GO" id="GO:0003899">
    <property type="term" value="F:DNA-directed RNA polymerase activity"/>
    <property type="evidence" value="ECO:0007669"/>
    <property type="project" value="InterPro"/>
</dbReference>
<dbReference type="GO" id="GO:0006520">
    <property type="term" value="P:amino acid metabolic process"/>
    <property type="evidence" value="ECO:0007669"/>
    <property type="project" value="InterPro"/>
</dbReference>
<gene>
    <name evidence="2" type="ORF">S01H4_40380</name>
</gene>
<feature type="non-terminal residue" evidence="2">
    <location>
        <position position="290"/>
    </location>
</feature>
<keyword evidence="1" id="KW-0808">Transferase</keyword>